<protein>
    <recommendedName>
        <fullName evidence="1">ATPase AAA-type core domain-containing protein</fullName>
    </recommendedName>
</protein>
<dbReference type="KEGG" id="mfol:DXT68_01095"/>
<dbReference type="Gene3D" id="3.40.50.300">
    <property type="entry name" value="P-loop containing nucleotide triphosphate hydrolases"/>
    <property type="match status" value="2"/>
</dbReference>
<dbReference type="GO" id="GO:0016887">
    <property type="term" value="F:ATP hydrolysis activity"/>
    <property type="evidence" value="ECO:0007669"/>
    <property type="project" value="InterPro"/>
</dbReference>
<dbReference type="CDD" id="cd00267">
    <property type="entry name" value="ABC_ATPase"/>
    <property type="match status" value="1"/>
</dbReference>
<dbReference type="RefSeq" id="WP_082068782.1">
    <property type="nucleotide sequence ID" value="NZ_JYIU01000024.1"/>
</dbReference>
<dbReference type="PATRIC" id="fig|104336.4.peg.344"/>
<accession>A0A0F0L3E9</accession>
<keyword evidence="3" id="KW-1185">Reference proteome</keyword>
<organism evidence="2 3">
    <name type="scientific">Microbacterium foliorum</name>
    <dbReference type="NCBI Taxonomy" id="104336"/>
    <lineage>
        <taxon>Bacteria</taxon>
        <taxon>Bacillati</taxon>
        <taxon>Actinomycetota</taxon>
        <taxon>Actinomycetes</taxon>
        <taxon>Micrococcales</taxon>
        <taxon>Microbacteriaceae</taxon>
        <taxon>Microbacterium</taxon>
    </lineage>
</organism>
<dbReference type="Proteomes" id="UP000033572">
    <property type="component" value="Unassembled WGS sequence"/>
</dbReference>
<comment type="caution">
    <text evidence="2">The sequence shown here is derived from an EMBL/GenBank/DDBJ whole genome shotgun (WGS) entry which is preliminary data.</text>
</comment>
<evidence type="ECO:0000313" key="2">
    <source>
        <dbReference type="EMBL" id="KJL26046.1"/>
    </source>
</evidence>
<dbReference type="GO" id="GO:0005524">
    <property type="term" value="F:ATP binding"/>
    <property type="evidence" value="ECO:0007669"/>
    <property type="project" value="InterPro"/>
</dbReference>
<dbReference type="SUPFAM" id="SSF52540">
    <property type="entry name" value="P-loop containing nucleoside triphosphate hydrolases"/>
    <property type="match status" value="1"/>
</dbReference>
<dbReference type="EMBL" id="JYIU01000024">
    <property type="protein sequence ID" value="KJL26046.1"/>
    <property type="molecule type" value="Genomic_DNA"/>
</dbReference>
<dbReference type="AlphaFoldDB" id="A0A0F0L3E9"/>
<feature type="domain" description="ATPase AAA-type core" evidence="1">
    <location>
        <begin position="45"/>
        <end position="339"/>
    </location>
</feature>
<sequence>MVMGDFVTLQGFVDAGISEPFIRSIRFPRFKNLHGGSVIEFSYPLTALIGPNGTNKSTILRALQGSPNQYDIGDYWFDTPLDPLDQTKGDPHRFIHSYRLPSGAHAEVIKARVGKSSRGADYFETSAPRLRDGMKKMPDPGDSSDEAYRNKTRWRPIEKEVVYLDFRQEIPAYDILMHFNWRKQANQPDEKKKRIRSRAPHVDAAMKGLQAKHELYGANRILEPADELTADELRDVSSILQREYSSVRIVKHDFFNVEGYTASLAVDGRTYSEAYAGSGEFAAIMLVRSISRATPGSLILLDEPETSLHPGAQRELMRFLAKQCVKNKHQVVLATHAPAMVEDLPDNGRKLLDLDSVSGRVRVVAQAATPAQAFSRVGGRIAERTIVVEDSLAKEVVLRAARLRGIDFVRSFSVLPVPGGAETLVSRVVAVQIALDSDCVVLFDGDCRPAEAVLASAEVPDAQLQDELNKVGLKADVLLRNGGNGQQAAHLAQIRRQALEWVQTHVAYLPTTYNPEALILEMIGEPHSGNKDAKARWASRTRQSLKILEGEKVTGEQILSEQVRALATVPDSSPRLLEVLSTLEDLLNQD</sequence>
<dbReference type="InterPro" id="IPR027417">
    <property type="entry name" value="P-loop_NTPase"/>
</dbReference>
<dbReference type="PANTHER" id="PTHR43581:SF2">
    <property type="entry name" value="EXCINUCLEASE ATPASE SUBUNIT"/>
    <property type="match status" value="1"/>
</dbReference>
<proteinExistence type="predicted"/>
<dbReference type="InterPro" id="IPR003959">
    <property type="entry name" value="ATPase_AAA_core"/>
</dbReference>
<dbReference type="Pfam" id="PF13304">
    <property type="entry name" value="AAA_21"/>
    <property type="match status" value="1"/>
</dbReference>
<reference evidence="2 3" key="1">
    <citation type="submission" date="2015-02" db="EMBL/GenBank/DDBJ databases">
        <title>Draft genome sequences of ten Microbacterium spp. with emphasis on heavy metal contaminated environments.</title>
        <authorList>
            <person name="Corretto E."/>
        </authorList>
    </citation>
    <scope>NUCLEOTIDE SEQUENCE [LARGE SCALE GENOMIC DNA]</scope>
    <source>
        <strain evidence="2 3">DSM 12966</strain>
    </source>
</reference>
<gene>
    <name evidence="2" type="ORF">RN50_00331</name>
</gene>
<evidence type="ECO:0000313" key="3">
    <source>
        <dbReference type="Proteomes" id="UP000033572"/>
    </source>
</evidence>
<dbReference type="PANTHER" id="PTHR43581">
    <property type="entry name" value="ATP/GTP PHOSPHATASE"/>
    <property type="match status" value="1"/>
</dbReference>
<evidence type="ECO:0000259" key="1">
    <source>
        <dbReference type="Pfam" id="PF13304"/>
    </source>
</evidence>
<name>A0A0F0L3E9_9MICO</name>
<dbReference type="InterPro" id="IPR051396">
    <property type="entry name" value="Bact_Antivir_Def_Nuclease"/>
</dbReference>